<dbReference type="InterPro" id="IPR013126">
    <property type="entry name" value="Hsp_70_fam"/>
</dbReference>
<name>A0A8X6KFT4_NEPPI</name>
<proteinExistence type="inferred from homology"/>
<keyword evidence="2" id="KW-0547">Nucleotide-binding</keyword>
<dbReference type="SUPFAM" id="SSF53067">
    <property type="entry name" value="Actin-like ATPase domain"/>
    <property type="match status" value="1"/>
</dbReference>
<evidence type="ECO:0000313" key="5">
    <source>
        <dbReference type="Proteomes" id="UP000887013"/>
    </source>
</evidence>
<dbReference type="Gene3D" id="3.30.420.40">
    <property type="match status" value="1"/>
</dbReference>
<dbReference type="EMBL" id="BMAW01044683">
    <property type="protein sequence ID" value="GFS45975.1"/>
    <property type="molecule type" value="Genomic_DNA"/>
</dbReference>
<protein>
    <submittedName>
        <fullName evidence="4">Heat shock protein 70</fullName>
    </submittedName>
</protein>
<evidence type="ECO:0000313" key="4">
    <source>
        <dbReference type="EMBL" id="GFS45975.1"/>
    </source>
</evidence>
<dbReference type="Gene3D" id="3.90.640.10">
    <property type="entry name" value="Actin, Chain A, domain 4"/>
    <property type="match status" value="1"/>
</dbReference>
<dbReference type="GO" id="GO:0005524">
    <property type="term" value="F:ATP binding"/>
    <property type="evidence" value="ECO:0007669"/>
    <property type="project" value="UniProtKB-KW"/>
</dbReference>
<evidence type="ECO:0000256" key="3">
    <source>
        <dbReference type="ARBA" id="ARBA00022840"/>
    </source>
</evidence>
<comment type="caution">
    <text evidence="4">The sequence shown here is derived from an EMBL/GenBank/DDBJ whole genome shotgun (WGS) entry which is preliminary data.</text>
</comment>
<keyword evidence="4" id="KW-0346">Stress response</keyword>
<accession>A0A8X6KFT4</accession>
<dbReference type="Proteomes" id="UP000887013">
    <property type="component" value="Unassembled WGS sequence"/>
</dbReference>
<keyword evidence="5" id="KW-1185">Reference proteome</keyword>
<sequence>MYPLNFFRGEKNVLNFDLDGGTSDVYVLIIDEGSLFDVRSTAGDTHQGEDVDIKMNSSEMDNQTQISKDLRSNPRVLRRLRTPCQRAHAHPPGIQRLALKFMLCSRTWT</sequence>
<keyword evidence="3" id="KW-0067">ATP-binding</keyword>
<dbReference type="AlphaFoldDB" id="A0A8X6KFT4"/>
<dbReference type="OrthoDB" id="3257966at2759"/>
<dbReference type="GO" id="GO:0140662">
    <property type="term" value="F:ATP-dependent protein folding chaperone"/>
    <property type="evidence" value="ECO:0007669"/>
    <property type="project" value="InterPro"/>
</dbReference>
<dbReference type="InterPro" id="IPR043129">
    <property type="entry name" value="ATPase_NBD"/>
</dbReference>
<gene>
    <name evidence="4" type="ORF">NPIL_553971</name>
</gene>
<evidence type="ECO:0000256" key="2">
    <source>
        <dbReference type="ARBA" id="ARBA00022741"/>
    </source>
</evidence>
<reference evidence="4" key="1">
    <citation type="submission" date="2020-08" db="EMBL/GenBank/DDBJ databases">
        <title>Multicomponent nature underlies the extraordinary mechanical properties of spider dragline silk.</title>
        <authorList>
            <person name="Kono N."/>
            <person name="Nakamura H."/>
            <person name="Mori M."/>
            <person name="Yoshida Y."/>
            <person name="Ohtoshi R."/>
            <person name="Malay A.D."/>
            <person name="Moran D.A.P."/>
            <person name="Tomita M."/>
            <person name="Numata K."/>
            <person name="Arakawa K."/>
        </authorList>
    </citation>
    <scope>NUCLEOTIDE SEQUENCE</scope>
</reference>
<dbReference type="Pfam" id="PF00012">
    <property type="entry name" value="HSP70"/>
    <property type="match status" value="1"/>
</dbReference>
<evidence type="ECO:0000256" key="1">
    <source>
        <dbReference type="ARBA" id="ARBA00007381"/>
    </source>
</evidence>
<organism evidence="4 5">
    <name type="scientific">Nephila pilipes</name>
    <name type="common">Giant wood spider</name>
    <name type="synonym">Nephila maculata</name>
    <dbReference type="NCBI Taxonomy" id="299642"/>
    <lineage>
        <taxon>Eukaryota</taxon>
        <taxon>Metazoa</taxon>
        <taxon>Ecdysozoa</taxon>
        <taxon>Arthropoda</taxon>
        <taxon>Chelicerata</taxon>
        <taxon>Arachnida</taxon>
        <taxon>Araneae</taxon>
        <taxon>Araneomorphae</taxon>
        <taxon>Entelegynae</taxon>
        <taxon>Araneoidea</taxon>
        <taxon>Nephilidae</taxon>
        <taxon>Nephila</taxon>
    </lineage>
</organism>
<comment type="similarity">
    <text evidence="1">Belongs to the heat shock protein 70 family.</text>
</comment>
<dbReference type="PANTHER" id="PTHR19375">
    <property type="entry name" value="HEAT SHOCK PROTEIN 70KDA"/>
    <property type="match status" value="1"/>
</dbReference>